<dbReference type="Proteomes" id="UP001203852">
    <property type="component" value="Unassembled WGS sequence"/>
</dbReference>
<dbReference type="InterPro" id="IPR036291">
    <property type="entry name" value="NAD(P)-bd_dom_sf"/>
</dbReference>
<dbReference type="GO" id="GO:0004029">
    <property type="term" value="F:aldehyde dehydrogenase (NAD+) activity"/>
    <property type="evidence" value="ECO:0007669"/>
    <property type="project" value="TreeGrafter"/>
</dbReference>
<name>A0AAN6E1S4_9EURO</name>
<organism evidence="2 3">
    <name type="scientific">Exophiala viscosa</name>
    <dbReference type="NCBI Taxonomy" id="2486360"/>
    <lineage>
        <taxon>Eukaryota</taxon>
        <taxon>Fungi</taxon>
        <taxon>Dikarya</taxon>
        <taxon>Ascomycota</taxon>
        <taxon>Pezizomycotina</taxon>
        <taxon>Eurotiomycetes</taxon>
        <taxon>Chaetothyriomycetidae</taxon>
        <taxon>Chaetothyriales</taxon>
        <taxon>Herpotrichiellaceae</taxon>
        <taxon>Exophiala</taxon>
    </lineage>
</organism>
<dbReference type="EMBL" id="MU404352">
    <property type="protein sequence ID" value="KAI1615657.1"/>
    <property type="molecule type" value="Genomic_DNA"/>
</dbReference>
<dbReference type="PANTHER" id="PTHR48079">
    <property type="entry name" value="PROTEIN YEEZ"/>
    <property type="match status" value="1"/>
</dbReference>
<dbReference type="Pfam" id="PF01370">
    <property type="entry name" value="Epimerase"/>
    <property type="match status" value="1"/>
</dbReference>
<evidence type="ECO:0000259" key="1">
    <source>
        <dbReference type="Pfam" id="PF01370"/>
    </source>
</evidence>
<comment type="caution">
    <text evidence="2">The sequence shown here is derived from an EMBL/GenBank/DDBJ whole genome shotgun (WGS) entry which is preliminary data.</text>
</comment>
<accession>A0AAN6E1S4</accession>
<evidence type="ECO:0000313" key="3">
    <source>
        <dbReference type="Proteomes" id="UP001203852"/>
    </source>
</evidence>
<evidence type="ECO:0000313" key="2">
    <source>
        <dbReference type="EMBL" id="KAI1615657.1"/>
    </source>
</evidence>
<dbReference type="InterPro" id="IPR051783">
    <property type="entry name" value="NAD(P)-dependent_oxidoreduct"/>
</dbReference>
<keyword evidence="3" id="KW-1185">Reference proteome</keyword>
<reference evidence="2" key="1">
    <citation type="journal article" date="2022" name="bioRxiv">
        <title>Deciphering the potential niche of two novel black yeast fungi from a biological soil crust based on their genomes, phenotypes, and melanin regulation.</title>
        <authorList>
            <consortium name="DOE Joint Genome Institute"/>
            <person name="Carr E.C."/>
            <person name="Barton Q."/>
            <person name="Grambo S."/>
            <person name="Sullivan M."/>
            <person name="Renfro C.M."/>
            <person name="Kuo A."/>
            <person name="Pangilinan J."/>
            <person name="Lipzen A."/>
            <person name="Keymanesh K."/>
            <person name="Savage E."/>
            <person name="Barry K."/>
            <person name="Grigoriev I.V."/>
            <person name="Riekhof W.R."/>
            <person name="Harris S.S."/>
        </authorList>
    </citation>
    <scope>NUCLEOTIDE SEQUENCE</scope>
    <source>
        <strain evidence="2">JF 03-4F</strain>
    </source>
</reference>
<dbReference type="SUPFAM" id="SSF51735">
    <property type="entry name" value="NAD(P)-binding Rossmann-fold domains"/>
    <property type="match status" value="1"/>
</dbReference>
<dbReference type="AlphaFoldDB" id="A0AAN6E1S4"/>
<dbReference type="GO" id="GO:0005737">
    <property type="term" value="C:cytoplasm"/>
    <property type="evidence" value="ECO:0007669"/>
    <property type="project" value="TreeGrafter"/>
</dbReference>
<sequence>MRVFVTGAAGWVGSAVTKELIQHGHQVLGLARSDATAEAITKAGGEVLRGDLEDLESLKKGAQDTDGTLHLAFIHDFTNMAHATAVDRAAISALAEVVAGTGKPVIITSGSLIVADLGGDVADEDTDIDRSVPWSDRWKSEDLILSLSKEKDVKGMIVRLTPTVHGDGDKGFIPGLIAAARKNGAAIYVGDGSAKWPAVHRYDAAALYRLALEKGKAGGIYHASAEQGIAQKDIQGLIGKVLNLPVESKPMQEGLPKLGFFAHVTSMDKPLSSEKTQKELGWHPKEPGLLADMEAHYFKDTAQSKYQF</sequence>
<dbReference type="PANTHER" id="PTHR48079:SF9">
    <property type="entry name" value="PUTATIVE-RELATED"/>
    <property type="match status" value="1"/>
</dbReference>
<feature type="domain" description="NAD-dependent epimerase/dehydratase" evidence="1">
    <location>
        <begin position="3"/>
        <end position="221"/>
    </location>
</feature>
<protein>
    <submittedName>
        <fullName evidence="2">Oxidoreductase</fullName>
    </submittedName>
</protein>
<dbReference type="CDD" id="cd05262">
    <property type="entry name" value="SDR_a7"/>
    <property type="match status" value="1"/>
</dbReference>
<dbReference type="InterPro" id="IPR001509">
    <property type="entry name" value="Epimerase_deHydtase"/>
</dbReference>
<proteinExistence type="predicted"/>
<gene>
    <name evidence="2" type="ORF">EDD36DRAFT_380791</name>
</gene>
<dbReference type="Gene3D" id="3.40.50.720">
    <property type="entry name" value="NAD(P)-binding Rossmann-like Domain"/>
    <property type="match status" value="1"/>
</dbReference>